<sequence length="45" mass="5221">MVINLKKAISVITYPDTMQILCKYYAIHNYDDMKLTAVKIEAQDN</sequence>
<accession>A0A0W8E513</accession>
<reference evidence="1" key="1">
    <citation type="journal article" date="2015" name="Proc. Natl. Acad. Sci. U.S.A.">
        <title>Networks of energetic and metabolic interactions define dynamics in microbial communities.</title>
        <authorList>
            <person name="Embree M."/>
            <person name="Liu J.K."/>
            <person name="Al-Bassam M.M."/>
            <person name="Zengler K."/>
        </authorList>
    </citation>
    <scope>NUCLEOTIDE SEQUENCE</scope>
</reference>
<proteinExistence type="predicted"/>
<evidence type="ECO:0000313" key="1">
    <source>
        <dbReference type="EMBL" id="KUG03489.1"/>
    </source>
</evidence>
<organism evidence="1">
    <name type="scientific">hydrocarbon metagenome</name>
    <dbReference type="NCBI Taxonomy" id="938273"/>
    <lineage>
        <taxon>unclassified sequences</taxon>
        <taxon>metagenomes</taxon>
        <taxon>ecological metagenomes</taxon>
    </lineage>
</organism>
<comment type="caution">
    <text evidence="1">The sequence shown here is derived from an EMBL/GenBank/DDBJ whole genome shotgun (WGS) entry which is preliminary data.</text>
</comment>
<dbReference type="EMBL" id="LNQE01001879">
    <property type="protein sequence ID" value="KUG03489.1"/>
    <property type="molecule type" value="Genomic_DNA"/>
</dbReference>
<dbReference type="AlphaFoldDB" id="A0A0W8E513"/>
<gene>
    <name evidence="1" type="ORF">ASZ90_019125</name>
</gene>
<protein>
    <submittedName>
        <fullName evidence="1">Uncharacterized protein</fullName>
    </submittedName>
</protein>
<name>A0A0W8E513_9ZZZZ</name>